<evidence type="ECO:0000313" key="3">
    <source>
        <dbReference type="Proteomes" id="UP000198403"/>
    </source>
</evidence>
<reference evidence="2 3" key="1">
    <citation type="submission" date="2017-06" db="EMBL/GenBank/DDBJ databases">
        <authorList>
            <person name="Kim H.J."/>
            <person name="Triplett B.A."/>
        </authorList>
    </citation>
    <scope>NUCLEOTIDE SEQUENCE [LARGE SCALE GENOMIC DNA]</scope>
    <source>
        <strain evidence="2 3">DSM 44272</strain>
    </source>
</reference>
<evidence type="ECO:0000313" key="2">
    <source>
        <dbReference type="EMBL" id="SNR39151.1"/>
    </source>
</evidence>
<dbReference type="OrthoDB" id="5170249at2"/>
<name>A0A238VYA5_9ACTN</name>
<evidence type="ECO:0000259" key="1">
    <source>
        <dbReference type="Pfam" id="PF06259"/>
    </source>
</evidence>
<dbReference type="InterPro" id="IPR010427">
    <property type="entry name" value="DUF1023"/>
</dbReference>
<dbReference type="Pfam" id="PF06259">
    <property type="entry name" value="Abhydrolase_8"/>
    <property type="match status" value="1"/>
</dbReference>
<accession>A0A238VYA5</accession>
<organism evidence="2 3">
    <name type="scientific">Blastococcus mobilis</name>
    <dbReference type="NCBI Taxonomy" id="1938746"/>
    <lineage>
        <taxon>Bacteria</taxon>
        <taxon>Bacillati</taxon>
        <taxon>Actinomycetota</taxon>
        <taxon>Actinomycetes</taxon>
        <taxon>Geodermatophilales</taxon>
        <taxon>Geodermatophilaceae</taxon>
        <taxon>Blastococcus</taxon>
    </lineage>
</organism>
<dbReference type="Proteomes" id="UP000198403">
    <property type="component" value="Unassembled WGS sequence"/>
</dbReference>
<gene>
    <name evidence="2" type="ORF">SAMN06272737_105156</name>
</gene>
<protein>
    <submittedName>
        <fullName evidence="2">Alpha/beta hydrolase</fullName>
    </submittedName>
</protein>
<dbReference type="GO" id="GO:0016787">
    <property type="term" value="F:hydrolase activity"/>
    <property type="evidence" value="ECO:0007669"/>
    <property type="project" value="UniProtKB-KW"/>
</dbReference>
<sequence length="510" mass="51149">MTAPLDVPARLSAVAVWDVPLLRRAVGSLTSVVERLPSWRARLEGVARSLEAGESWSGQAARAAVAAVREASTVAWAVDAALTASLAELDRLVVEADPAQERAHEALALAAALPGGPDAALRDADRLAAAVGALVPGAGVLHPAGAAAEAAMGHASAAAVAAEQAGAALAAVGVRDAFAPADFAALAARVPLAHPVCVLPVPSGPPGDVAAWWAALPLTAQLAVIASTPQALGRLDGVPAWARDRANRLVLDRALAHRRLPEPEVATARVVAARIAAEEATGGQVQLHLLDLAGDRVGLALGDLDTADAVALVVPGIFNTPADDLTGLVADAEDVGAATRAAAPATAVATMVWLGYRTPSHPGEAVVRTSAGRGGPALAAALDGLGAARGAVAAPAARTTVVAHSYGTYVVDEAADEPGRLAADAVVLLGSPGMEDDAASLEAPAVFDAATPADPISWAGWFGDGHTWEEGYGSTALPTEASMGHSHYLDPARPTLAAIGEVVAGRRAPE</sequence>
<feature type="domain" description="DUF1023" evidence="1">
    <location>
        <begin position="298"/>
        <end position="457"/>
    </location>
</feature>
<dbReference type="RefSeq" id="WP_089335752.1">
    <property type="nucleotide sequence ID" value="NZ_FZNO01000005.1"/>
</dbReference>
<dbReference type="AlphaFoldDB" id="A0A238VYA5"/>
<dbReference type="EMBL" id="FZNO01000005">
    <property type="protein sequence ID" value="SNR39151.1"/>
    <property type="molecule type" value="Genomic_DNA"/>
</dbReference>
<keyword evidence="3" id="KW-1185">Reference proteome</keyword>
<proteinExistence type="predicted"/>
<keyword evidence="2" id="KW-0378">Hydrolase</keyword>